<evidence type="ECO:0000313" key="4">
    <source>
        <dbReference type="EMBL" id="MBM6759051.1"/>
    </source>
</evidence>
<dbReference type="PANTHER" id="PTHR22916:SF51">
    <property type="entry name" value="GLYCOSYLTRANSFERASE EPSH-RELATED"/>
    <property type="match status" value="1"/>
</dbReference>
<evidence type="ECO:0000313" key="5">
    <source>
        <dbReference type="Proteomes" id="UP000703295"/>
    </source>
</evidence>
<dbReference type="CDD" id="cd00761">
    <property type="entry name" value="Glyco_tranf_GTA_type"/>
    <property type="match status" value="1"/>
</dbReference>
<evidence type="ECO:0000259" key="3">
    <source>
        <dbReference type="Pfam" id="PF00535"/>
    </source>
</evidence>
<dbReference type="Gene3D" id="3.90.550.10">
    <property type="entry name" value="Spore Coat Polysaccharide Biosynthesis Protein SpsA, Chain A"/>
    <property type="match status" value="1"/>
</dbReference>
<accession>A0ABS2EWU1</accession>
<dbReference type="Pfam" id="PF00535">
    <property type="entry name" value="Glycos_transf_2"/>
    <property type="match status" value="1"/>
</dbReference>
<proteinExistence type="predicted"/>
<dbReference type="InterPro" id="IPR029044">
    <property type="entry name" value="Nucleotide-diphossugar_trans"/>
</dbReference>
<dbReference type="EMBL" id="JACJJW010000027">
    <property type="protein sequence ID" value="MBM6759051.1"/>
    <property type="molecule type" value="Genomic_DNA"/>
</dbReference>
<dbReference type="InterPro" id="IPR001173">
    <property type="entry name" value="Glyco_trans_2-like"/>
</dbReference>
<dbReference type="Proteomes" id="UP000703295">
    <property type="component" value="Unassembled WGS sequence"/>
</dbReference>
<keyword evidence="2" id="KW-0808">Transferase</keyword>
<reference evidence="4 5" key="1">
    <citation type="journal article" date="2021" name="Sci. Rep.">
        <title>The distribution of antibiotic resistance genes in chicken gut microbiota commensals.</title>
        <authorList>
            <person name="Juricova H."/>
            <person name="Matiasovicova J."/>
            <person name="Kubasova T."/>
            <person name="Cejkova D."/>
            <person name="Rychlik I."/>
        </authorList>
    </citation>
    <scope>NUCLEOTIDE SEQUENCE [LARGE SCALE GENOMIC DNA]</scope>
    <source>
        <strain evidence="4 5">An801</strain>
    </source>
</reference>
<protein>
    <submittedName>
        <fullName evidence="4">Glycosyltransferase</fullName>
    </submittedName>
</protein>
<feature type="domain" description="Glycosyltransferase 2-like" evidence="3">
    <location>
        <begin position="5"/>
        <end position="137"/>
    </location>
</feature>
<keyword evidence="5" id="KW-1185">Reference proteome</keyword>
<organism evidence="4 5">
    <name type="scientific">Bacteroides mediterraneensis</name>
    <dbReference type="NCBI Taxonomy" id="1841856"/>
    <lineage>
        <taxon>Bacteria</taxon>
        <taxon>Pseudomonadati</taxon>
        <taxon>Bacteroidota</taxon>
        <taxon>Bacteroidia</taxon>
        <taxon>Bacteroidales</taxon>
        <taxon>Bacteroidaceae</taxon>
        <taxon>Bacteroides</taxon>
    </lineage>
</organism>
<name>A0ABS2EWU1_9BACE</name>
<keyword evidence="1" id="KW-0328">Glycosyltransferase</keyword>
<comment type="caution">
    <text evidence="4">The sequence shown here is derived from an EMBL/GenBank/DDBJ whole genome shotgun (WGS) entry which is preliminary data.</text>
</comment>
<evidence type="ECO:0000256" key="1">
    <source>
        <dbReference type="ARBA" id="ARBA00022676"/>
    </source>
</evidence>
<dbReference type="SUPFAM" id="SSF53448">
    <property type="entry name" value="Nucleotide-diphospho-sugar transferases"/>
    <property type="match status" value="1"/>
</dbReference>
<gene>
    <name evidence="4" type="ORF">H6A31_10235</name>
</gene>
<dbReference type="PANTHER" id="PTHR22916">
    <property type="entry name" value="GLYCOSYLTRANSFERASE"/>
    <property type="match status" value="1"/>
</dbReference>
<evidence type="ECO:0000256" key="2">
    <source>
        <dbReference type="ARBA" id="ARBA00022679"/>
    </source>
</evidence>
<dbReference type="RefSeq" id="WP_204476221.1">
    <property type="nucleotide sequence ID" value="NZ_JACJJW010000027.1"/>
</dbReference>
<sequence length="345" mass="40850">MAKVSVIVPVYNVEKYLNRCIQSLINQSLNDIEIILIDDGSPDNCPQICDNFVMQDNRIKVIHKENGGLGFARNSGIEIATGEFIAFIDSDDYVELDMLQKLYLEAINHNADAVYSNFYIEQGTGEWIKSHEVNQRKEWHNIDIQDFILDMIASAPNIKQERQYQMSVWHSIYRREIINRYKLRFLSERQVGSEDIPFQIDFLLKSKTVIYIPDAFYHYCNNGKSLTSTYKLNMFYIYKNLFHVLNTKTKNIPFAQQRIDRFFIGYSRYCITHLSLINNKTAHTELINLINDPIWNNISLRYKPSYLPLYQQLFYRLTINKHIFLLKSMSKFAYKIKHILKYRNN</sequence>